<sequence length="25" mass="2984">MNLLRGPPPPAPRKSINWQYSRIKY</sequence>
<dbReference type="Proteomes" id="UP000030742">
    <property type="component" value="Unassembled WGS sequence"/>
</dbReference>
<name>U4UD69_DENPD</name>
<dbReference type="EMBL" id="KB632306">
    <property type="protein sequence ID" value="ERL91904.1"/>
    <property type="molecule type" value="Genomic_DNA"/>
</dbReference>
<evidence type="ECO:0000313" key="2">
    <source>
        <dbReference type="Proteomes" id="UP000030742"/>
    </source>
</evidence>
<reference evidence="1 2" key="1">
    <citation type="journal article" date="2013" name="Genome Biol.">
        <title>Draft genome of the mountain pine beetle, Dendroctonus ponderosae Hopkins, a major forest pest.</title>
        <authorList>
            <person name="Keeling C.I."/>
            <person name="Yuen M.M."/>
            <person name="Liao N.Y."/>
            <person name="Docking T.R."/>
            <person name="Chan S.K."/>
            <person name="Taylor G.A."/>
            <person name="Palmquist D.L."/>
            <person name="Jackman S.D."/>
            <person name="Nguyen A."/>
            <person name="Li M."/>
            <person name="Henderson H."/>
            <person name="Janes J.K."/>
            <person name="Zhao Y."/>
            <person name="Pandoh P."/>
            <person name="Moore R."/>
            <person name="Sperling F.A."/>
            <person name="Huber D.P."/>
            <person name="Birol I."/>
            <person name="Jones S.J."/>
            <person name="Bohlmann J."/>
        </authorList>
    </citation>
    <scope>NUCLEOTIDE SEQUENCE</scope>
</reference>
<gene>
    <name evidence="1" type="ORF">D910_09227</name>
</gene>
<proteinExistence type="predicted"/>
<organism evidence="1 2">
    <name type="scientific">Dendroctonus ponderosae</name>
    <name type="common">Mountain pine beetle</name>
    <dbReference type="NCBI Taxonomy" id="77166"/>
    <lineage>
        <taxon>Eukaryota</taxon>
        <taxon>Metazoa</taxon>
        <taxon>Ecdysozoa</taxon>
        <taxon>Arthropoda</taxon>
        <taxon>Hexapoda</taxon>
        <taxon>Insecta</taxon>
        <taxon>Pterygota</taxon>
        <taxon>Neoptera</taxon>
        <taxon>Endopterygota</taxon>
        <taxon>Coleoptera</taxon>
        <taxon>Polyphaga</taxon>
        <taxon>Cucujiformia</taxon>
        <taxon>Curculionidae</taxon>
        <taxon>Scolytinae</taxon>
        <taxon>Dendroctonus</taxon>
    </lineage>
</organism>
<accession>U4UD69</accession>
<protein>
    <submittedName>
        <fullName evidence="1">Uncharacterized protein</fullName>
    </submittedName>
</protein>
<dbReference type="AlphaFoldDB" id="U4UD69"/>
<evidence type="ECO:0000313" key="1">
    <source>
        <dbReference type="EMBL" id="ERL91904.1"/>
    </source>
</evidence>